<organism evidence="3 4">
    <name type="scientific">Parabacteroides hominis</name>
    <dbReference type="NCBI Taxonomy" id="2763057"/>
    <lineage>
        <taxon>Bacteria</taxon>
        <taxon>Pseudomonadati</taxon>
        <taxon>Bacteroidota</taxon>
        <taxon>Bacteroidia</taxon>
        <taxon>Bacteroidales</taxon>
        <taxon>Tannerellaceae</taxon>
        <taxon>Parabacteroides</taxon>
    </lineage>
</organism>
<keyword evidence="4" id="KW-1185">Reference proteome</keyword>
<dbReference type="EMBL" id="JACOOJ010000026">
    <property type="protein sequence ID" value="MBC5633822.1"/>
    <property type="molecule type" value="Genomic_DNA"/>
</dbReference>
<reference evidence="3 4" key="1">
    <citation type="submission" date="2020-08" db="EMBL/GenBank/DDBJ databases">
        <title>Genome public.</title>
        <authorList>
            <person name="Liu C."/>
            <person name="Sun Q."/>
        </authorList>
    </citation>
    <scope>NUCLEOTIDE SEQUENCE [LARGE SCALE GENOMIC DNA]</scope>
    <source>
        <strain evidence="3 4">NSJ-79</strain>
    </source>
</reference>
<evidence type="ECO:0000313" key="3">
    <source>
        <dbReference type="EMBL" id="MBC5633822.1"/>
    </source>
</evidence>
<sequence length="113" mass="13009">MKTSLSHSEAVSGYKKPALFFILSTLIPWAFWFAAGFVSRITPYEQKYLDVAGMLAFVGLPNPVVVAFFRNRAEYRLRVQRRHQDREAARRRPERKQIGIEPLVSGRRSDGLI</sequence>
<evidence type="ECO:0000256" key="1">
    <source>
        <dbReference type="SAM" id="MobiDB-lite"/>
    </source>
</evidence>
<proteinExistence type="predicted"/>
<protein>
    <submittedName>
        <fullName evidence="3">Uncharacterized protein</fullName>
    </submittedName>
</protein>
<accession>A0ABR7DSC3</accession>
<keyword evidence="2" id="KW-0812">Transmembrane</keyword>
<feature type="transmembrane region" description="Helical" evidence="2">
    <location>
        <begin position="51"/>
        <end position="69"/>
    </location>
</feature>
<keyword evidence="2" id="KW-0472">Membrane</keyword>
<name>A0ABR7DSC3_9BACT</name>
<keyword evidence="2" id="KW-1133">Transmembrane helix</keyword>
<dbReference type="Proteomes" id="UP000651475">
    <property type="component" value="Unassembled WGS sequence"/>
</dbReference>
<feature type="region of interest" description="Disordered" evidence="1">
    <location>
        <begin position="82"/>
        <end position="113"/>
    </location>
</feature>
<evidence type="ECO:0000256" key="2">
    <source>
        <dbReference type="SAM" id="Phobius"/>
    </source>
</evidence>
<evidence type="ECO:0000313" key="4">
    <source>
        <dbReference type="Proteomes" id="UP000651475"/>
    </source>
</evidence>
<gene>
    <name evidence="3" type="ORF">H8S65_13755</name>
</gene>
<comment type="caution">
    <text evidence="3">The sequence shown here is derived from an EMBL/GenBank/DDBJ whole genome shotgun (WGS) entry which is preliminary data.</text>
</comment>
<dbReference type="RefSeq" id="WP_186930506.1">
    <property type="nucleotide sequence ID" value="NZ_JACOOJ010000026.1"/>
</dbReference>
<feature type="transmembrane region" description="Helical" evidence="2">
    <location>
        <begin position="20"/>
        <end position="39"/>
    </location>
</feature>
<feature type="compositionally biased region" description="Basic and acidic residues" evidence="1">
    <location>
        <begin position="82"/>
        <end position="98"/>
    </location>
</feature>